<feature type="domain" description="Methionyl/Valyl/Leucyl/Isoleucyl-tRNA synthetase anticodon-binding" evidence="12">
    <location>
        <begin position="683"/>
        <end position="849"/>
    </location>
</feature>
<dbReference type="InterPro" id="IPR050081">
    <property type="entry name" value="Ile-tRNA_ligase"/>
</dbReference>
<dbReference type="InterPro" id="IPR014729">
    <property type="entry name" value="Rossmann-like_a/b/a_fold"/>
</dbReference>
<dbReference type="InterPro" id="IPR023585">
    <property type="entry name" value="Ile-tRNA-ligase_type1"/>
</dbReference>
<evidence type="ECO:0000313" key="13">
    <source>
        <dbReference type="EMBL" id="TET48230.1"/>
    </source>
</evidence>
<dbReference type="PRINTS" id="PR00984">
    <property type="entry name" value="TRNASYNTHILE"/>
</dbReference>
<evidence type="ECO:0000256" key="3">
    <source>
        <dbReference type="ARBA" id="ARBA00022741"/>
    </source>
</evidence>
<dbReference type="GO" id="GO:0008270">
    <property type="term" value="F:zinc ion binding"/>
    <property type="evidence" value="ECO:0007669"/>
    <property type="project" value="UniProtKB-UniRule"/>
</dbReference>
<organism evidence="13 14">
    <name type="scientific">Aerophobetes bacterium</name>
    <dbReference type="NCBI Taxonomy" id="2030807"/>
    <lineage>
        <taxon>Bacteria</taxon>
        <taxon>Candidatus Aerophobota</taxon>
    </lineage>
</organism>
<dbReference type="GO" id="GO:0005524">
    <property type="term" value="F:ATP binding"/>
    <property type="evidence" value="ECO:0007669"/>
    <property type="project" value="UniProtKB-UniRule"/>
</dbReference>
<protein>
    <recommendedName>
        <fullName evidence="9">Isoleucine--tRNA ligase</fullName>
        <ecNumber evidence="9">6.1.1.5</ecNumber>
    </recommendedName>
    <alternativeName>
        <fullName evidence="9">Isoleucyl-tRNA synthetase</fullName>
        <shortName evidence="9">IleRS</shortName>
    </alternativeName>
</protein>
<dbReference type="GO" id="GO:0004822">
    <property type="term" value="F:isoleucine-tRNA ligase activity"/>
    <property type="evidence" value="ECO:0007669"/>
    <property type="project" value="UniProtKB-UniRule"/>
</dbReference>
<dbReference type="InterPro" id="IPR009008">
    <property type="entry name" value="Val/Leu/Ile-tRNA-synth_edit"/>
</dbReference>
<comment type="similarity">
    <text evidence="1 9">Belongs to the class-I aminoacyl-tRNA synthetase family. IleS type 1 subfamily.</text>
</comment>
<dbReference type="GO" id="GO:0005829">
    <property type="term" value="C:cytosol"/>
    <property type="evidence" value="ECO:0007669"/>
    <property type="project" value="TreeGrafter"/>
</dbReference>
<comment type="subcellular location">
    <subcellularLocation>
        <location evidence="9">Cytoplasm</location>
    </subcellularLocation>
</comment>
<dbReference type="SUPFAM" id="SSF52374">
    <property type="entry name" value="Nucleotidylyl transferase"/>
    <property type="match status" value="1"/>
</dbReference>
<dbReference type="Gene3D" id="3.40.50.620">
    <property type="entry name" value="HUPs"/>
    <property type="match status" value="2"/>
</dbReference>
<dbReference type="EMBL" id="SOJK01000042">
    <property type="protein sequence ID" value="TET48230.1"/>
    <property type="molecule type" value="Genomic_DNA"/>
</dbReference>
<dbReference type="GO" id="GO:0006428">
    <property type="term" value="P:isoleucyl-tRNA aminoacylation"/>
    <property type="evidence" value="ECO:0007669"/>
    <property type="project" value="UniProtKB-UniRule"/>
</dbReference>
<dbReference type="FunFam" id="3.40.50.620:FF:000152">
    <property type="entry name" value="Isoleucine--tRNA ligase"/>
    <property type="match status" value="1"/>
</dbReference>
<evidence type="ECO:0000259" key="11">
    <source>
        <dbReference type="Pfam" id="PF06827"/>
    </source>
</evidence>
<reference evidence="13 14" key="1">
    <citation type="submission" date="2019-03" db="EMBL/GenBank/DDBJ databases">
        <title>Metabolic potential of uncultured bacteria and archaea associated with petroleum seepage in deep-sea sediments.</title>
        <authorList>
            <person name="Dong X."/>
            <person name="Hubert C."/>
        </authorList>
    </citation>
    <scope>NUCLEOTIDE SEQUENCE [LARGE SCALE GENOMIC DNA]</scope>
    <source>
        <strain evidence="13">E29_bin78</strain>
    </source>
</reference>
<dbReference type="CDD" id="cd07960">
    <property type="entry name" value="Anticodon_Ia_Ile_BEm"/>
    <property type="match status" value="1"/>
</dbReference>
<keyword evidence="6 9" id="KW-0030">Aminoacyl-tRNA synthetase</keyword>
<dbReference type="PANTHER" id="PTHR42765:SF1">
    <property type="entry name" value="ISOLEUCINE--TRNA LIGASE, MITOCHONDRIAL"/>
    <property type="match status" value="1"/>
</dbReference>
<dbReference type="SUPFAM" id="SSF47323">
    <property type="entry name" value="Anticodon-binding domain of a subclass of class I aminoacyl-tRNA synthetases"/>
    <property type="match status" value="1"/>
</dbReference>
<comment type="caution">
    <text evidence="13">The sequence shown here is derived from an EMBL/GenBank/DDBJ whole genome shotgun (WGS) entry which is preliminary data.</text>
</comment>
<evidence type="ECO:0000259" key="12">
    <source>
        <dbReference type="Pfam" id="PF08264"/>
    </source>
</evidence>
<dbReference type="HAMAP" id="MF_02002">
    <property type="entry name" value="Ile_tRNA_synth_type1"/>
    <property type="match status" value="1"/>
</dbReference>
<comment type="subunit">
    <text evidence="9">Monomer.</text>
</comment>
<gene>
    <name evidence="9 13" type="primary">ileS</name>
    <name evidence="13" type="ORF">E3J59_00970</name>
</gene>
<dbReference type="Pfam" id="PF06827">
    <property type="entry name" value="zf-FPG_IleRS"/>
    <property type="match status" value="1"/>
</dbReference>
<dbReference type="InterPro" id="IPR002300">
    <property type="entry name" value="aa-tRNA-synth_Ia"/>
</dbReference>
<dbReference type="InterPro" id="IPR002301">
    <property type="entry name" value="Ile-tRNA-ligase"/>
</dbReference>
<dbReference type="Gene3D" id="3.90.740.10">
    <property type="entry name" value="Valyl/Leucyl/Isoleucyl-tRNA synthetase, editing domain"/>
    <property type="match status" value="1"/>
</dbReference>
<keyword evidence="9" id="KW-0862">Zinc</keyword>
<feature type="binding site" evidence="9">
    <location>
        <position position="915"/>
    </location>
    <ligand>
        <name>Zn(2+)</name>
        <dbReference type="ChEBI" id="CHEBI:29105"/>
    </ligand>
</feature>
<sequence length="927" mass="107308">MEYRKTLNLPRTSFPMKANLPQREAQILNFWEEKRVYQRIREERKGHPKYILHDGPPYANGNIHLGQALNKVLKDLVVKYKTMQGFDSPYIPGWDCHGLPVEHQLFKKLRMNKNKISRLEFRKKAREYALHFVKEQRNQFKRLGVFGRWENPYLTLSPSYEGEVIGAFGKLAQRQYIYRRLKPIRWCLRCQTALAEAEIEYKEKESPSIYVKFPVKDNLSLTSSHLPVYLLIWTTTPWTLPANLAVAIHPHHLYALVQVDKEILILAKDRLARLKEEIGIEPTRVVSLHKGERLRGLRYKHPFINRESEVLAANYVSLEEGTGCVHTAPGHGDEDYLLGLEHNLPVLSPVDGEGKFTSQAGDLKGIQVFEANSLIMEKLKQKGYLLHYGKVVHSYPHCWRCTSPLIYRATPQWFLAVDKHNLREKAIKVVKNEVEWIPPASKMRMESMLKERPDWCLSRQRYWGVGIPAVHCEGCGEAIIDEKIIDKIKNLTSKYGSDCWFKEPIERILPPGYRCERCGGGKFKKEEDIIDVWFESGVSHQAVLVQEETLGDPSDLYLEGSDQHRGWFQTSLLTSMALKGRPPYRGVFTHGFVVDSEGKKMSKSLGNVVDPQEIVSTHGADVLRLWASLEDYTQDIRISEEILKYTVEVYRKVRNTYRFLLGNLYDFDYLRETLPPEELQGIDRWLLSHLQKLIKKVTASFEKFKFYEAVQLLHLFATNELSSFYFDVLKDRVYTFPPDSKGRRSAQTILWYLLISLTKLMAPILSFTSEEVWGYMRKMEEGVSGEGFPSLEESVFLSSWPQVDNNFLNENLETIWEKVLKMREGVLKKLEEARGAEIIRSSLEARVTIIAPSSELSSLKDLGSELKEVFIVSEIQLEEGEELKIRVSRAEGRKCERCWNYSLYVGSDKEHPTLCQRCRKAIEKFAG</sequence>
<accession>A0A523V0G6</accession>
<dbReference type="NCBIfam" id="TIGR00392">
    <property type="entry name" value="ileS"/>
    <property type="match status" value="1"/>
</dbReference>
<dbReference type="Gene3D" id="1.10.730.20">
    <property type="match status" value="1"/>
</dbReference>
<evidence type="ECO:0000256" key="9">
    <source>
        <dbReference type="HAMAP-Rule" id="MF_02002"/>
    </source>
</evidence>
<evidence type="ECO:0000256" key="1">
    <source>
        <dbReference type="ARBA" id="ARBA00006887"/>
    </source>
</evidence>
<evidence type="ECO:0000256" key="4">
    <source>
        <dbReference type="ARBA" id="ARBA00022840"/>
    </source>
</evidence>
<feature type="domain" description="Zinc finger FPG/IleRS-type" evidence="11">
    <location>
        <begin position="894"/>
        <end position="920"/>
    </location>
</feature>
<keyword evidence="9" id="KW-0963">Cytoplasm</keyword>
<feature type="domain" description="Aminoacyl-tRNA synthetase class Ia" evidence="10">
    <location>
        <begin position="26"/>
        <end position="639"/>
    </location>
</feature>
<dbReference type="InterPro" id="IPR010663">
    <property type="entry name" value="Znf_FPG/IleRS"/>
</dbReference>
<keyword evidence="5 9" id="KW-0648">Protein biosynthesis</keyword>
<dbReference type="CDD" id="cd00818">
    <property type="entry name" value="IleRS_core"/>
    <property type="match status" value="1"/>
</dbReference>
<keyword evidence="4 9" id="KW-0067">ATP-binding</keyword>
<comment type="cofactor">
    <cofactor evidence="9">
        <name>Zn(2+)</name>
        <dbReference type="ChEBI" id="CHEBI:29105"/>
    </cofactor>
    <text evidence="9">Binds 1 zinc ion per subunit.</text>
</comment>
<dbReference type="Pfam" id="PF00133">
    <property type="entry name" value="tRNA-synt_1"/>
    <property type="match status" value="1"/>
</dbReference>
<evidence type="ECO:0000256" key="5">
    <source>
        <dbReference type="ARBA" id="ARBA00022917"/>
    </source>
</evidence>
<feature type="binding site" evidence="9">
    <location>
        <position position="895"/>
    </location>
    <ligand>
        <name>Zn(2+)</name>
        <dbReference type="ChEBI" id="CHEBI:29105"/>
    </ligand>
</feature>
<dbReference type="Gene3D" id="2.170.220.10">
    <property type="match status" value="1"/>
</dbReference>
<evidence type="ECO:0000313" key="14">
    <source>
        <dbReference type="Proteomes" id="UP000320679"/>
    </source>
</evidence>
<feature type="short sequence motif" description="'HIGH' region" evidence="9">
    <location>
        <begin position="57"/>
        <end position="67"/>
    </location>
</feature>
<dbReference type="EC" id="6.1.1.5" evidence="9"/>
<feature type="binding site" evidence="9">
    <location>
        <position position="918"/>
    </location>
    <ligand>
        <name>Zn(2+)</name>
        <dbReference type="ChEBI" id="CHEBI:29105"/>
    </ligand>
</feature>
<dbReference type="InterPro" id="IPR009080">
    <property type="entry name" value="tRNAsynth_Ia_anticodon-bd"/>
</dbReference>
<comment type="catalytic activity">
    <reaction evidence="8 9">
        <text>tRNA(Ile) + L-isoleucine + ATP = L-isoleucyl-tRNA(Ile) + AMP + diphosphate</text>
        <dbReference type="Rhea" id="RHEA:11060"/>
        <dbReference type="Rhea" id="RHEA-COMP:9666"/>
        <dbReference type="Rhea" id="RHEA-COMP:9695"/>
        <dbReference type="ChEBI" id="CHEBI:30616"/>
        <dbReference type="ChEBI" id="CHEBI:33019"/>
        <dbReference type="ChEBI" id="CHEBI:58045"/>
        <dbReference type="ChEBI" id="CHEBI:78442"/>
        <dbReference type="ChEBI" id="CHEBI:78528"/>
        <dbReference type="ChEBI" id="CHEBI:456215"/>
        <dbReference type="EC" id="6.1.1.5"/>
    </reaction>
</comment>
<evidence type="ECO:0000256" key="8">
    <source>
        <dbReference type="ARBA" id="ARBA00048359"/>
    </source>
</evidence>
<comment type="function">
    <text evidence="7 9">Catalyzes the attachment of isoleucine to tRNA(Ile). As IleRS can inadvertently accommodate and process structurally similar amino acids such as valine, to avoid such errors it has two additional distinct tRNA(Ile)-dependent editing activities. One activity is designated as 'pretransfer' editing and involves the hydrolysis of activated Val-AMP. The other activity is designated 'posttransfer' editing and involves deacylation of mischarged Val-tRNA(Ile).</text>
</comment>
<evidence type="ECO:0000259" key="10">
    <source>
        <dbReference type="Pfam" id="PF00133"/>
    </source>
</evidence>
<evidence type="ECO:0000256" key="7">
    <source>
        <dbReference type="ARBA" id="ARBA00025217"/>
    </source>
</evidence>
<dbReference type="SUPFAM" id="SSF50677">
    <property type="entry name" value="ValRS/IleRS/LeuRS editing domain"/>
    <property type="match status" value="1"/>
</dbReference>
<dbReference type="InterPro" id="IPR013155">
    <property type="entry name" value="M/V/L/I-tRNA-synth_anticd-bd"/>
</dbReference>
<dbReference type="GO" id="GO:0002161">
    <property type="term" value="F:aminoacyl-tRNA deacylase activity"/>
    <property type="evidence" value="ECO:0007669"/>
    <property type="project" value="InterPro"/>
</dbReference>
<dbReference type="Proteomes" id="UP000320679">
    <property type="component" value="Unassembled WGS sequence"/>
</dbReference>
<feature type="binding site" evidence="9">
    <location>
        <position position="603"/>
    </location>
    <ligand>
        <name>ATP</name>
        <dbReference type="ChEBI" id="CHEBI:30616"/>
    </ligand>
</feature>
<dbReference type="PANTHER" id="PTHR42765">
    <property type="entry name" value="SOLEUCYL-TRNA SYNTHETASE"/>
    <property type="match status" value="1"/>
</dbReference>
<dbReference type="InterPro" id="IPR033708">
    <property type="entry name" value="Anticodon_Ile_BEm"/>
</dbReference>
<feature type="binding site" evidence="9">
    <location>
        <position position="898"/>
    </location>
    <ligand>
        <name>Zn(2+)</name>
        <dbReference type="ChEBI" id="CHEBI:29105"/>
    </ligand>
</feature>
<keyword evidence="2 9" id="KW-0436">Ligase</keyword>
<proteinExistence type="inferred from homology"/>
<dbReference type="Pfam" id="PF08264">
    <property type="entry name" value="Anticodon_1"/>
    <property type="match status" value="1"/>
</dbReference>
<feature type="binding site" evidence="9">
    <location>
        <position position="559"/>
    </location>
    <ligand>
        <name>L-isoleucyl-5'-AMP</name>
        <dbReference type="ChEBI" id="CHEBI:178002"/>
    </ligand>
</feature>
<dbReference type="AlphaFoldDB" id="A0A523V0G6"/>
<comment type="domain">
    <text evidence="9">IleRS has two distinct active sites: one for aminoacylation and one for editing. The misactivated valine is translocated from the active site to the editing site, which sterically excludes the correctly activated isoleucine. The single editing site contains two valyl binding pockets, one specific for each substrate (Val-AMP or Val-tRNA(Ile)).</text>
</comment>
<dbReference type="GO" id="GO:0000049">
    <property type="term" value="F:tRNA binding"/>
    <property type="evidence" value="ECO:0007669"/>
    <property type="project" value="InterPro"/>
</dbReference>
<evidence type="ECO:0000256" key="6">
    <source>
        <dbReference type="ARBA" id="ARBA00023146"/>
    </source>
</evidence>
<keyword evidence="9" id="KW-0479">Metal-binding</keyword>
<name>A0A523V0G6_UNCAE</name>
<keyword evidence="3 9" id="KW-0547">Nucleotide-binding</keyword>
<feature type="short sequence motif" description="'KMSKS' region" evidence="9">
    <location>
        <begin position="600"/>
        <end position="604"/>
    </location>
</feature>
<evidence type="ECO:0000256" key="2">
    <source>
        <dbReference type="ARBA" id="ARBA00022598"/>
    </source>
</evidence>
<dbReference type="Gene3D" id="1.10.10.830">
    <property type="entry name" value="Ile-tRNA synthetase CP2 domain-like"/>
    <property type="match status" value="1"/>
</dbReference>